<dbReference type="GO" id="GO:0006493">
    <property type="term" value="P:protein O-linked glycosylation"/>
    <property type="evidence" value="ECO:0007669"/>
    <property type="project" value="TreeGrafter"/>
</dbReference>
<keyword evidence="6" id="KW-0735">Signal-anchor</keyword>
<keyword evidence="7" id="KW-1133">Transmembrane helix</keyword>
<comment type="subcellular location">
    <subcellularLocation>
        <location evidence="1 10">Golgi apparatus membrane</location>
        <topology evidence="1 10">Single-pass type II membrane protein</topology>
    </subcellularLocation>
</comment>
<evidence type="ECO:0000256" key="5">
    <source>
        <dbReference type="ARBA" id="ARBA00022692"/>
    </source>
</evidence>
<evidence type="ECO:0000256" key="7">
    <source>
        <dbReference type="ARBA" id="ARBA00022989"/>
    </source>
</evidence>
<evidence type="ECO:0000313" key="11">
    <source>
        <dbReference type="EMBL" id="KJH50506.1"/>
    </source>
</evidence>
<evidence type="ECO:0000256" key="8">
    <source>
        <dbReference type="ARBA" id="ARBA00023034"/>
    </source>
</evidence>
<evidence type="ECO:0000256" key="6">
    <source>
        <dbReference type="ARBA" id="ARBA00022968"/>
    </source>
</evidence>
<dbReference type="EC" id="2.4.1.-" evidence="10"/>
<dbReference type="GO" id="GO:0016758">
    <property type="term" value="F:hexosyltransferase activity"/>
    <property type="evidence" value="ECO:0007669"/>
    <property type="project" value="InterPro"/>
</dbReference>
<keyword evidence="9" id="KW-0472">Membrane</keyword>
<evidence type="ECO:0000256" key="9">
    <source>
        <dbReference type="ARBA" id="ARBA00023136"/>
    </source>
</evidence>
<comment type="similarity">
    <text evidence="2 10">Belongs to the glycosyltransferase 31 family.</text>
</comment>
<proteinExistence type="inferred from homology"/>
<evidence type="ECO:0000256" key="2">
    <source>
        <dbReference type="ARBA" id="ARBA00008661"/>
    </source>
</evidence>
<evidence type="ECO:0000313" key="12">
    <source>
        <dbReference type="Proteomes" id="UP000053766"/>
    </source>
</evidence>
<gene>
    <name evidence="11" type="ORF">DICVIV_03356</name>
</gene>
<keyword evidence="4" id="KW-0808">Transferase</keyword>
<dbReference type="PANTHER" id="PTHR11214">
    <property type="entry name" value="BETA-1,3-N-ACETYLGLUCOSAMINYLTRANSFERASE"/>
    <property type="match status" value="1"/>
</dbReference>
<dbReference type="GO" id="GO:0000139">
    <property type="term" value="C:Golgi membrane"/>
    <property type="evidence" value="ECO:0007669"/>
    <property type="project" value="UniProtKB-SubCell"/>
</dbReference>
<reference evidence="12" key="2">
    <citation type="journal article" date="2016" name="Sci. Rep.">
        <title>Dictyocaulus viviparus genome, variome and transcriptome elucidate lungworm biology and support future intervention.</title>
        <authorList>
            <person name="McNulty S.N."/>
            <person name="Strube C."/>
            <person name="Rosa B.A."/>
            <person name="Martin J.C."/>
            <person name="Tyagi R."/>
            <person name="Choi Y.J."/>
            <person name="Wang Q."/>
            <person name="Hallsworth Pepin K."/>
            <person name="Zhang X."/>
            <person name="Ozersky P."/>
            <person name="Wilson R.K."/>
            <person name="Sternberg P.W."/>
            <person name="Gasser R.B."/>
            <person name="Mitreva M."/>
        </authorList>
    </citation>
    <scope>NUCLEOTIDE SEQUENCE [LARGE SCALE GENOMIC DNA]</scope>
    <source>
        <strain evidence="12">HannoverDv2000</strain>
    </source>
</reference>
<dbReference type="Pfam" id="PF01762">
    <property type="entry name" value="Galactosyl_T"/>
    <property type="match status" value="1"/>
</dbReference>
<dbReference type="Proteomes" id="UP000053766">
    <property type="component" value="Unassembled WGS sequence"/>
</dbReference>
<reference evidence="11 12" key="1">
    <citation type="submission" date="2013-11" db="EMBL/GenBank/DDBJ databases">
        <title>Draft genome of the bovine lungworm Dictyocaulus viviparus.</title>
        <authorList>
            <person name="Mitreva M."/>
        </authorList>
    </citation>
    <scope>NUCLEOTIDE SEQUENCE [LARGE SCALE GENOMIC DNA]</scope>
    <source>
        <strain evidence="11 12">HannoverDv2000</strain>
    </source>
</reference>
<sequence>MLDRVINRLGWIQERAIHCYVHQNVRPIRTISSTWYIPESVYSENYLPDYCSGPVYLISPTALLDILKVSQNVKVFEVEDAFFTGYLAKKAGVKLHHERGIWNHRKSSQECLNGEGTVISYPMHSASPSTLNESWIHLSHLRCRWPIEQYLLSKFFLD</sequence>
<organism evidence="11 12">
    <name type="scientific">Dictyocaulus viviparus</name>
    <name type="common">Bovine lungworm</name>
    <dbReference type="NCBI Taxonomy" id="29172"/>
    <lineage>
        <taxon>Eukaryota</taxon>
        <taxon>Metazoa</taxon>
        <taxon>Ecdysozoa</taxon>
        <taxon>Nematoda</taxon>
        <taxon>Chromadorea</taxon>
        <taxon>Rhabditida</taxon>
        <taxon>Rhabditina</taxon>
        <taxon>Rhabditomorpha</taxon>
        <taxon>Strongyloidea</taxon>
        <taxon>Metastrongylidae</taxon>
        <taxon>Dictyocaulus</taxon>
    </lineage>
</organism>
<evidence type="ECO:0000256" key="4">
    <source>
        <dbReference type="ARBA" id="ARBA00022679"/>
    </source>
</evidence>
<keyword evidence="5" id="KW-0812">Transmembrane</keyword>
<protein>
    <recommendedName>
        <fullName evidence="10">Hexosyltransferase</fullName>
        <ecNumber evidence="10">2.4.1.-</ecNumber>
    </recommendedName>
</protein>
<dbReference type="EMBL" id="KN716204">
    <property type="protein sequence ID" value="KJH50506.1"/>
    <property type="molecule type" value="Genomic_DNA"/>
</dbReference>
<evidence type="ECO:0000256" key="1">
    <source>
        <dbReference type="ARBA" id="ARBA00004323"/>
    </source>
</evidence>
<dbReference type="InterPro" id="IPR002659">
    <property type="entry name" value="Glyco_trans_31"/>
</dbReference>
<keyword evidence="8 10" id="KW-0333">Golgi apparatus</keyword>
<keyword evidence="3 10" id="KW-0328">Glycosyltransferase</keyword>
<evidence type="ECO:0000256" key="3">
    <source>
        <dbReference type="ARBA" id="ARBA00022676"/>
    </source>
</evidence>
<dbReference type="AlphaFoldDB" id="A0A0D8Y7D3"/>
<accession>A0A0D8Y7D3</accession>
<name>A0A0D8Y7D3_DICVI</name>
<keyword evidence="12" id="KW-1185">Reference proteome</keyword>
<dbReference type="PANTHER" id="PTHR11214:SF391">
    <property type="entry name" value="BETA-1,3-GALACTOSYLTRANSFERASE BRE-2-RELATED"/>
    <property type="match status" value="1"/>
</dbReference>
<evidence type="ECO:0000256" key="10">
    <source>
        <dbReference type="RuleBase" id="RU363063"/>
    </source>
</evidence>
<dbReference type="OrthoDB" id="5512589at2759"/>
<dbReference type="STRING" id="29172.A0A0D8Y7D3"/>